<sequence length="355" mass="40945">MNSIHNMDGLDQVGHVYMVQAVKMAHNLDLFALSEGNERTEMDRARQYTAWCLFSWQAMVLFHYRRPTLFKQPPRTRLPDPHKDPSFYGEIYVKYPQSSSLHPVHHPSAFFQTAKLHIVLNNLANGIFGGSRNEFPIDKAVSYQQVLLRWFQDLPPCLTPSNIAFPHQLQMHLHYQHVMMLLFEPFLASKMNTVPLATLTGSKTTVKDIIKETQTRFETIIRLYYLRHSFTTYAPVMLQFLSVLGFANVRDARTPSDRLEDQISSLLLAIHGLHHQGSAAHLSNTVFRLLYKESPIDAVNIANRYLGFEEPDMDSDLMTRYTKAAFPVNVVGIDADVEDQRLNKLLRKWTQRQSD</sequence>
<dbReference type="OrthoDB" id="426882at2759"/>
<dbReference type="Proteomes" id="UP000799324">
    <property type="component" value="Unassembled WGS sequence"/>
</dbReference>
<dbReference type="EMBL" id="MU004343">
    <property type="protein sequence ID" value="KAF2655837.1"/>
    <property type="molecule type" value="Genomic_DNA"/>
</dbReference>
<dbReference type="PANTHER" id="PTHR47256">
    <property type="entry name" value="ZN(II)2CYS6 TRANSCRIPTION FACTOR (EUROFUNG)-RELATED"/>
    <property type="match status" value="1"/>
</dbReference>
<evidence type="ECO:0000313" key="1">
    <source>
        <dbReference type="EMBL" id="KAF2655837.1"/>
    </source>
</evidence>
<keyword evidence="2" id="KW-1185">Reference proteome</keyword>
<organism evidence="1 2">
    <name type="scientific">Lophiostoma macrostomum CBS 122681</name>
    <dbReference type="NCBI Taxonomy" id="1314788"/>
    <lineage>
        <taxon>Eukaryota</taxon>
        <taxon>Fungi</taxon>
        <taxon>Dikarya</taxon>
        <taxon>Ascomycota</taxon>
        <taxon>Pezizomycotina</taxon>
        <taxon>Dothideomycetes</taxon>
        <taxon>Pleosporomycetidae</taxon>
        <taxon>Pleosporales</taxon>
        <taxon>Lophiostomataceae</taxon>
        <taxon>Lophiostoma</taxon>
    </lineage>
</organism>
<protein>
    <recommendedName>
        <fullName evidence="3">Transcription factor domain-containing protein</fullName>
    </recommendedName>
</protein>
<gene>
    <name evidence="1" type="ORF">K491DRAFT_778387</name>
</gene>
<dbReference type="InterPro" id="IPR053187">
    <property type="entry name" value="Notoamide_regulator"/>
</dbReference>
<accession>A0A6A6T964</accession>
<evidence type="ECO:0000313" key="2">
    <source>
        <dbReference type="Proteomes" id="UP000799324"/>
    </source>
</evidence>
<dbReference type="AlphaFoldDB" id="A0A6A6T964"/>
<dbReference type="PANTHER" id="PTHR47256:SF1">
    <property type="entry name" value="ZN(II)2CYS6 TRANSCRIPTION FACTOR (EUROFUNG)"/>
    <property type="match status" value="1"/>
</dbReference>
<dbReference type="CDD" id="cd12148">
    <property type="entry name" value="fungal_TF_MHR"/>
    <property type="match status" value="1"/>
</dbReference>
<name>A0A6A6T964_9PLEO</name>
<reference evidence="1" key="1">
    <citation type="journal article" date="2020" name="Stud. Mycol.">
        <title>101 Dothideomycetes genomes: a test case for predicting lifestyles and emergence of pathogens.</title>
        <authorList>
            <person name="Haridas S."/>
            <person name="Albert R."/>
            <person name="Binder M."/>
            <person name="Bloem J."/>
            <person name="Labutti K."/>
            <person name="Salamov A."/>
            <person name="Andreopoulos B."/>
            <person name="Baker S."/>
            <person name="Barry K."/>
            <person name="Bills G."/>
            <person name="Bluhm B."/>
            <person name="Cannon C."/>
            <person name="Castanera R."/>
            <person name="Culley D."/>
            <person name="Daum C."/>
            <person name="Ezra D."/>
            <person name="Gonzalez J."/>
            <person name="Henrissat B."/>
            <person name="Kuo A."/>
            <person name="Liang C."/>
            <person name="Lipzen A."/>
            <person name="Lutzoni F."/>
            <person name="Magnuson J."/>
            <person name="Mondo S."/>
            <person name="Nolan M."/>
            <person name="Ohm R."/>
            <person name="Pangilinan J."/>
            <person name="Park H.-J."/>
            <person name="Ramirez L."/>
            <person name="Alfaro M."/>
            <person name="Sun H."/>
            <person name="Tritt A."/>
            <person name="Yoshinaga Y."/>
            <person name="Zwiers L.-H."/>
            <person name="Turgeon B."/>
            <person name="Goodwin S."/>
            <person name="Spatafora J."/>
            <person name="Crous P."/>
            <person name="Grigoriev I."/>
        </authorList>
    </citation>
    <scope>NUCLEOTIDE SEQUENCE</scope>
    <source>
        <strain evidence="1">CBS 122681</strain>
    </source>
</reference>
<evidence type="ECO:0008006" key="3">
    <source>
        <dbReference type="Google" id="ProtNLM"/>
    </source>
</evidence>
<proteinExistence type="predicted"/>